<accession>A0A0G3M7I2</accession>
<dbReference type="AlphaFoldDB" id="A0A0G3M7I2"/>
<evidence type="ECO:0000313" key="3">
    <source>
        <dbReference type="Proteomes" id="UP000035213"/>
    </source>
</evidence>
<evidence type="ECO:0000256" key="1">
    <source>
        <dbReference type="SAM" id="Phobius"/>
    </source>
</evidence>
<dbReference type="Proteomes" id="UP000035213">
    <property type="component" value="Chromosome"/>
</dbReference>
<protein>
    <submittedName>
        <fullName evidence="2">Uncharacterized protein</fullName>
    </submittedName>
</protein>
<proteinExistence type="predicted"/>
<reference evidence="2 3" key="1">
    <citation type="submission" date="2014-11" db="EMBL/GenBank/DDBJ databases">
        <authorList>
            <person name="Park G.-S."/>
            <person name="Hong S.-J."/>
            <person name="Jung B.K."/>
            <person name="Khan A.R."/>
            <person name="Kwak Y."/>
            <person name="Shin J.-H."/>
        </authorList>
    </citation>
    <scope>NUCLEOTIDE SEQUENCE [LARGE SCALE GENOMIC DNA]</scope>
    <source>
        <strain evidence="2 3">DSM 27622</strain>
    </source>
</reference>
<dbReference type="PATRIC" id="fig|1324352.5.peg.3440"/>
<keyword evidence="1" id="KW-0472">Membrane</keyword>
<sequence length="69" mass="8275">MIFEKNVKQSYFCSIIPTLEKETCITINDSKDTKNGLKQKDFFTEILFVFLTFYMYLYSGTFNVCKMQW</sequence>
<dbReference type="EMBL" id="CP009928">
    <property type="protein sequence ID" value="AKK73983.1"/>
    <property type="molecule type" value="Genomic_DNA"/>
</dbReference>
<name>A0A0G3M7I2_CHRGL</name>
<dbReference type="KEGG" id="cgn:OK18_16470"/>
<evidence type="ECO:0000313" key="2">
    <source>
        <dbReference type="EMBL" id="AKK73983.1"/>
    </source>
</evidence>
<keyword evidence="1" id="KW-1133">Transmembrane helix</keyword>
<feature type="transmembrane region" description="Helical" evidence="1">
    <location>
        <begin position="42"/>
        <end position="59"/>
    </location>
</feature>
<gene>
    <name evidence="2" type="ORF">OK18_16470</name>
</gene>
<organism evidence="2 3">
    <name type="scientific">Chryseobacterium gallinarum</name>
    <dbReference type="NCBI Taxonomy" id="1324352"/>
    <lineage>
        <taxon>Bacteria</taxon>
        <taxon>Pseudomonadati</taxon>
        <taxon>Bacteroidota</taxon>
        <taxon>Flavobacteriia</taxon>
        <taxon>Flavobacteriales</taxon>
        <taxon>Weeksellaceae</taxon>
        <taxon>Chryseobacterium group</taxon>
        <taxon>Chryseobacterium</taxon>
    </lineage>
</organism>
<keyword evidence="1" id="KW-0812">Transmembrane</keyword>